<dbReference type="GeneID" id="25912919"/>
<organism evidence="2 3">
    <name type="scientific">Sphaeroforma arctica JP610</name>
    <dbReference type="NCBI Taxonomy" id="667725"/>
    <lineage>
        <taxon>Eukaryota</taxon>
        <taxon>Ichthyosporea</taxon>
        <taxon>Ichthyophonida</taxon>
        <taxon>Sphaeroforma</taxon>
    </lineage>
</organism>
<reference evidence="2 3" key="1">
    <citation type="submission" date="2011-02" db="EMBL/GenBank/DDBJ databases">
        <title>The Genome Sequence of Sphaeroforma arctica JP610.</title>
        <authorList>
            <consortium name="The Broad Institute Genome Sequencing Platform"/>
            <person name="Russ C."/>
            <person name="Cuomo C."/>
            <person name="Young S.K."/>
            <person name="Zeng Q."/>
            <person name="Gargeya S."/>
            <person name="Alvarado L."/>
            <person name="Berlin A."/>
            <person name="Chapman S.B."/>
            <person name="Chen Z."/>
            <person name="Freedman E."/>
            <person name="Gellesch M."/>
            <person name="Goldberg J."/>
            <person name="Griggs A."/>
            <person name="Gujja S."/>
            <person name="Heilman E."/>
            <person name="Heiman D."/>
            <person name="Howarth C."/>
            <person name="Mehta T."/>
            <person name="Neiman D."/>
            <person name="Pearson M."/>
            <person name="Roberts A."/>
            <person name="Saif S."/>
            <person name="Shea T."/>
            <person name="Shenoy N."/>
            <person name="Sisk P."/>
            <person name="Stolte C."/>
            <person name="Sykes S."/>
            <person name="White J."/>
            <person name="Yandava C."/>
            <person name="Burger G."/>
            <person name="Gray M.W."/>
            <person name="Holland P.W.H."/>
            <person name="King N."/>
            <person name="Lang F.B.F."/>
            <person name="Roger A.J."/>
            <person name="Ruiz-Trillo I."/>
            <person name="Haas B."/>
            <person name="Nusbaum C."/>
            <person name="Birren B."/>
        </authorList>
    </citation>
    <scope>NUCLEOTIDE SEQUENCE [LARGE SCALE GENOMIC DNA]</scope>
    <source>
        <strain evidence="2 3">JP610</strain>
    </source>
</reference>
<dbReference type="AlphaFoldDB" id="A0A0L0FF12"/>
<gene>
    <name evidence="2" type="ORF">SARC_12415</name>
</gene>
<name>A0A0L0FF12_9EUKA</name>
<dbReference type="EMBL" id="KQ243885">
    <property type="protein sequence ID" value="KNC75051.1"/>
    <property type="molecule type" value="Genomic_DNA"/>
</dbReference>
<accession>A0A0L0FF12</accession>
<proteinExistence type="predicted"/>
<feature type="region of interest" description="Disordered" evidence="1">
    <location>
        <begin position="29"/>
        <end position="48"/>
    </location>
</feature>
<sequence length="167" mass="18461">MIQRAYSSENIALDASQQYPRTVPHKSTIQSLDLNDPNGRSNRSPSAGYSILNKANSTSNSDLYMARFSSRDSTIHRVDSNGSLSGSRHLLRPIATPHQRMAEEIPPPTTTTATALAEAITLNRVPETEKGLSTDSVNKPAPNALQHKKTKKKKSKRQLIQTHSHHR</sequence>
<feature type="region of interest" description="Disordered" evidence="1">
    <location>
        <begin position="124"/>
        <end position="167"/>
    </location>
</feature>
<feature type="compositionally biased region" description="Basic residues" evidence="1">
    <location>
        <begin position="146"/>
        <end position="167"/>
    </location>
</feature>
<evidence type="ECO:0000313" key="3">
    <source>
        <dbReference type="Proteomes" id="UP000054560"/>
    </source>
</evidence>
<evidence type="ECO:0000256" key="1">
    <source>
        <dbReference type="SAM" id="MobiDB-lite"/>
    </source>
</evidence>
<keyword evidence="3" id="KW-1185">Reference proteome</keyword>
<dbReference type="Proteomes" id="UP000054560">
    <property type="component" value="Unassembled WGS sequence"/>
</dbReference>
<protein>
    <submittedName>
        <fullName evidence="2">Uncharacterized protein</fullName>
    </submittedName>
</protein>
<evidence type="ECO:0000313" key="2">
    <source>
        <dbReference type="EMBL" id="KNC75051.1"/>
    </source>
</evidence>
<dbReference type="RefSeq" id="XP_014148953.1">
    <property type="nucleotide sequence ID" value="XM_014293478.1"/>
</dbReference>